<evidence type="ECO:0000256" key="2">
    <source>
        <dbReference type="ARBA" id="ARBA00022723"/>
    </source>
</evidence>
<evidence type="ECO:0000256" key="5">
    <source>
        <dbReference type="SAM" id="Phobius"/>
    </source>
</evidence>
<dbReference type="InParanoid" id="A0A3N4M2E6"/>
<dbReference type="Gene3D" id="1.10.630.10">
    <property type="entry name" value="Cytochrome P450"/>
    <property type="match status" value="1"/>
</dbReference>
<dbReference type="GO" id="GO:0016705">
    <property type="term" value="F:oxidoreductase activity, acting on paired donors, with incorporation or reduction of molecular oxygen"/>
    <property type="evidence" value="ECO:0007669"/>
    <property type="project" value="InterPro"/>
</dbReference>
<comment type="cofactor">
    <cofactor evidence="1">
        <name>heme</name>
        <dbReference type="ChEBI" id="CHEBI:30413"/>
    </cofactor>
</comment>
<evidence type="ECO:0000256" key="4">
    <source>
        <dbReference type="ARBA" id="ARBA00023004"/>
    </source>
</evidence>
<keyword evidence="3" id="KW-0560">Oxidoreductase</keyword>
<dbReference type="Pfam" id="PF00067">
    <property type="entry name" value="p450"/>
    <property type="match status" value="1"/>
</dbReference>
<dbReference type="GO" id="GO:0005506">
    <property type="term" value="F:iron ion binding"/>
    <property type="evidence" value="ECO:0007669"/>
    <property type="project" value="InterPro"/>
</dbReference>
<dbReference type="GO" id="GO:0044550">
    <property type="term" value="P:secondary metabolite biosynthetic process"/>
    <property type="evidence" value="ECO:0007669"/>
    <property type="project" value="UniProtKB-ARBA"/>
</dbReference>
<evidence type="ECO:0000256" key="3">
    <source>
        <dbReference type="ARBA" id="ARBA00023002"/>
    </source>
</evidence>
<keyword evidence="2" id="KW-0479">Metal-binding</keyword>
<evidence type="ECO:0000313" key="6">
    <source>
        <dbReference type="EMBL" id="RPB29333.1"/>
    </source>
</evidence>
<keyword evidence="5" id="KW-0472">Membrane</keyword>
<keyword evidence="5" id="KW-1133">Transmembrane helix</keyword>
<dbReference type="InterPro" id="IPR050121">
    <property type="entry name" value="Cytochrome_P450_monoxygenase"/>
</dbReference>
<dbReference type="GO" id="GO:0020037">
    <property type="term" value="F:heme binding"/>
    <property type="evidence" value="ECO:0007669"/>
    <property type="project" value="InterPro"/>
</dbReference>
<evidence type="ECO:0000313" key="7">
    <source>
        <dbReference type="Proteomes" id="UP000267821"/>
    </source>
</evidence>
<dbReference type="PANTHER" id="PTHR24305">
    <property type="entry name" value="CYTOCHROME P450"/>
    <property type="match status" value="1"/>
</dbReference>
<dbReference type="Proteomes" id="UP000267821">
    <property type="component" value="Unassembled WGS sequence"/>
</dbReference>
<gene>
    <name evidence="6" type="ORF">L211DRAFT_832017</name>
</gene>
<dbReference type="InterPro" id="IPR001128">
    <property type="entry name" value="Cyt_P450"/>
</dbReference>
<evidence type="ECO:0000256" key="1">
    <source>
        <dbReference type="ARBA" id="ARBA00001971"/>
    </source>
</evidence>
<dbReference type="EMBL" id="ML121527">
    <property type="protein sequence ID" value="RPB29333.1"/>
    <property type="molecule type" value="Genomic_DNA"/>
</dbReference>
<keyword evidence="5" id="KW-0812">Transmembrane</keyword>
<name>A0A3N4M2E6_9PEZI</name>
<dbReference type="STRING" id="1051890.A0A3N4M2E6"/>
<proteinExistence type="predicted"/>
<dbReference type="GO" id="GO:0004497">
    <property type="term" value="F:monooxygenase activity"/>
    <property type="evidence" value="ECO:0007669"/>
    <property type="project" value="InterPro"/>
</dbReference>
<accession>A0A3N4M2E6</accession>
<dbReference type="PANTHER" id="PTHR24305:SF235">
    <property type="entry name" value="CYTOCHROME P450 MONOOXYGENASE APDB-RELATED"/>
    <property type="match status" value="1"/>
</dbReference>
<keyword evidence="7" id="KW-1185">Reference proteome</keyword>
<sequence>MTSFAIFLTALTNALQLSPRLLYTLALLLVPSSLILLSRIIGNAVTDFRTKDGRKMVVLKQDTRVSRFTHGPALSQEGKRLAGIDPYLVRNGGNLEVVIHSPEHVRDFFAKDGKDHLKPPNANFGVYFGRMLGECVGMLNGSVWDKAKVHLIPHFAHGAAMAAVPMFKAEYLRWVEKLPEDKLVSYKRSDGSGFVIDALSACRKLPFKLIAMVLYRDMLTDKLFDELWELNEVHERITYAALLRDLPAKKWYSFLPTRDNKLLEAYLKDWARLNMAVINEARVTGTYCPVTEMYKGVENGDMTLEQFLQSLDEILFTNVDVTSSIFAYVLINLARDREFQSALRQEILSYSHGLDAYITDDEALLHFAYLEALRVNPASWFSIPETTGPDPKYIGSFLIPPHTSVIIDLKILNTQSPIWGSDGHIFRPLRWRGMSPSAVRYSFHRYGMGPRKCMGKNVANILIKMLMVTLLEKYEVVADAEEGEGKYRTDRFTRAPEKEVEFRVLLGKGGGQ</sequence>
<dbReference type="InterPro" id="IPR036396">
    <property type="entry name" value="Cyt_P450_sf"/>
</dbReference>
<dbReference type="OrthoDB" id="2789670at2759"/>
<keyword evidence="4" id="KW-0408">Iron</keyword>
<protein>
    <submittedName>
        <fullName evidence="6">Cytochrome P450</fullName>
    </submittedName>
</protein>
<reference evidence="6 7" key="1">
    <citation type="journal article" date="2018" name="Nat. Ecol. Evol.">
        <title>Pezizomycetes genomes reveal the molecular basis of ectomycorrhizal truffle lifestyle.</title>
        <authorList>
            <person name="Murat C."/>
            <person name="Payen T."/>
            <person name="Noel B."/>
            <person name="Kuo A."/>
            <person name="Morin E."/>
            <person name="Chen J."/>
            <person name="Kohler A."/>
            <person name="Krizsan K."/>
            <person name="Balestrini R."/>
            <person name="Da Silva C."/>
            <person name="Montanini B."/>
            <person name="Hainaut M."/>
            <person name="Levati E."/>
            <person name="Barry K.W."/>
            <person name="Belfiori B."/>
            <person name="Cichocki N."/>
            <person name="Clum A."/>
            <person name="Dockter R.B."/>
            <person name="Fauchery L."/>
            <person name="Guy J."/>
            <person name="Iotti M."/>
            <person name="Le Tacon F."/>
            <person name="Lindquist E.A."/>
            <person name="Lipzen A."/>
            <person name="Malagnac F."/>
            <person name="Mello A."/>
            <person name="Molinier V."/>
            <person name="Miyauchi S."/>
            <person name="Poulain J."/>
            <person name="Riccioni C."/>
            <person name="Rubini A."/>
            <person name="Sitrit Y."/>
            <person name="Splivallo R."/>
            <person name="Traeger S."/>
            <person name="Wang M."/>
            <person name="Zifcakova L."/>
            <person name="Wipf D."/>
            <person name="Zambonelli A."/>
            <person name="Paolocci F."/>
            <person name="Nowrousian M."/>
            <person name="Ottonello S."/>
            <person name="Baldrian P."/>
            <person name="Spatafora J.W."/>
            <person name="Henrissat B."/>
            <person name="Nagy L.G."/>
            <person name="Aury J.M."/>
            <person name="Wincker P."/>
            <person name="Grigoriev I.V."/>
            <person name="Bonfante P."/>
            <person name="Martin F.M."/>
        </authorList>
    </citation>
    <scope>NUCLEOTIDE SEQUENCE [LARGE SCALE GENOMIC DNA]</scope>
    <source>
        <strain evidence="6 7">ATCC MYA-4762</strain>
    </source>
</reference>
<feature type="transmembrane region" description="Helical" evidence="5">
    <location>
        <begin position="26"/>
        <end position="46"/>
    </location>
</feature>
<dbReference type="AlphaFoldDB" id="A0A3N4M2E6"/>
<organism evidence="6 7">
    <name type="scientific">Terfezia boudieri ATCC MYA-4762</name>
    <dbReference type="NCBI Taxonomy" id="1051890"/>
    <lineage>
        <taxon>Eukaryota</taxon>
        <taxon>Fungi</taxon>
        <taxon>Dikarya</taxon>
        <taxon>Ascomycota</taxon>
        <taxon>Pezizomycotina</taxon>
        <taxon>Pezizomycetes</taxon>
        <taxon>Pezizales</taxon>
        <taxon>Pezizaceae</taxon>
        <taxon>Terfezia</taxon>
    </lineage>
</organism>
<dbReference type="SUPFAM" id="SSF48264">
    <property type="entry name" value="Cytochrome P450"/>
    <property type="match status" value="1"/>
</dbReference>